<evidence type="ECO:0000313" key="1">
    <source>
        <dbReference type="EMBL" id="NML28599.1"/>
    </source>
</evidence>
<evidence type="ECO:0000313" key="2">
    <source>
        <dbReference type="Proteomes" id="UP000580043"/>
    </source>
</evidence>
<organism evidence="1 2">
    <name type="scientific">Zoogloea dura</name>
    <dbReference type="NCBI Taxonomy" id="2728840"/>
    <lineage>
        <taxon>Bacteria</taxon>
        <taxon>Pseudomonadati</taxon>
        <taxon>Pseudomonadota</taxon>
        <taxon>Betaproteobacteria</taxon>
        <taxon>Rhodocyclales</taxon>
        <taxon>Zoogloeaceae</taxon>
        <taxon>Zoogloea</taxon>
    </lineage>
</organism>
<keyword evidence="2" id="KW-1185">Reference proteome</keyword>
<protein>
    <submittedName>
        <fullName evidence="1">Uncharacterized protein</fullName>
    </submittedName>
</protein>
<sequence length="403" mass="43421">MTDTTLRLCHTGMDEQALKGFQACLSGLGTETWGLAEEAGADAAFIDMDSDLGPYLLAAHRLLYPLRPLIVTRRPAGYRPDPLTIELPKPLRPGALFAALGQARDLLPRQAAGGLADAAEGAADALDNIPDEMPFDALRSHPTFVPAAEPAGLLRRFEERLATLYVGSMPDVDLNDLDAREQIQYQPELFLQGLVARAVSHAREIALPVRIDDTEGPALYLDPRNGRVYSARSANALRALAQLPTRGTVRLAALDPRTPSVPAGLSARPLEDFEWELALWASRGRLPAGTDVDTPVRLGSWPNLNRLPLPPEAVRIAGLWSRGPLSLRDTVRQLGIPQRYVFAFYSACFALGHVDAPARRAPRSEASGPSTQAGQVVSGGMIRRIVGRLLGPRSDGLPPAAQA</sequence>
<gene>
    <name evidence="1" type="ORF">HHL15_22820</name>
</gene>
<accession>A0A848GAP8</accession>
<proteinExistence type="predicted"/>
<reference evidence="1 2" key="1">
    <citation type="submission" date="2020-04" db="EMBL/GenBank/DDBJ databases">
        <title>Zoogloea sp. G-4-1-14 isolated from soil.</title>
        <authorList>
            <person name="Dahal R.H."/>
        </authorList>
    </citation>
    <scope>NUCLEOTIDE SEQUENCE [LARGE SCALE GENOMIC DNA]</scope>
    <source>
        <strain evidence="1 2">G-4-1-14</strain>
    </source>
</reference>
<comment type="caution">
    <text evidence="1">The sequence shown here is derived from an EMBL/GenBank/DDBJ whole genome shotgun (WGS) entry which is preliminary data.</text>
</comment>
<name>A0A848GAP8_9RHOO</name>
<dbReference type="RefSeq" id="WP_169148125.1">
    <property type="nucleotide sequence ID" value="NZ_JABBGA010000030.1"/>
</dbReference>
<dbReference type="Proteomes" id="UP000580043">
    <property type="component" value="Unassembled WGS sequence"/>
</dbReference>
<dbReference type="AlphaFoldDB" id="A0A848GAP8"/>
<dbReference type="EMBL" id="JABBGA010000030">
    <property type="protein sequence ID" value="NML28599.1"/>
    <property type="molecule type" value="Genomic_DNA"/>
</dbReference>